<dbReference type="PANTHER" id="PTHR45791">
    <property type="entry name" value="CALCIUM AND INTEGRIN BINDING FAMILY MEMBER 2"/>
    <property type="match status" value="1"/>
</dbReference>
<dbReference type="InterPro" id="IPR051433">
    <property type="entry name" value="CIBP"/>
</dbReference>
<sequence>MGSFHITSTEEQLDYYRDCTFFSEQDILTLHPVPVDCRKSPVVHVPMSLVIVMPELREDPFKERIVEAFTEDGRGNRTFGNFVGMSSVLCELALRELKANYSFNTYNFVCKEDLERKLAGLTQSELDEEEVMLMCDKIIEADLDKDGKLDFVGLEDVIAKACDFLSTFHIRI</sequence>
<dbReference type="Ensembl" id="ENSLCNT00005035000.1">
    <property type="protein sequence ID" value="ENSLCNP00005031347.1"/>
    <property type="gene ID" value="ENSLCNG00005020436.1"/>
</dbReference>
<comment type="subcellular location">
    <subcellularLocation>
        <location evidence="1">Cell projection</location>
        <location evidence="1">Cilium</location>
    </subcellularLocation>
    <subcellularLocation>
        <location evidence="3">Cell projection</location>
        <location evidence="3">Growth cone</location>
    </subcellularLocation>
    <subcellularLocation>
        <location evidence="4">Cell projection</location>
        <location evidence="4">Ruffle membrane</location>
    </subcellularLocation>
    <subcellularLocation>
        <location evidence="2">Cytoplasm</location>
    </subcellularLocation>
</comment>
<dbReference type="FunFam" id="1.10.238.10:FF:000079">
    <property type="entry name" value="Calcium and integrin-binding family member 2"/>
    <property type="match status" value="1"/>
</dbReference>
<proteinExistence type="predicted"/>
<keyword evidence="19" id="KW-1185">Reference proteome</keyword>
<evidence type="ECO:0000256" key="8">
    <source>
        <dbReference type="ARBA" id="ARBA00022707"/>
    </source>
</evidence>
<evidence type="ECO:0000256" key="13">
    <source>
        <dbReference type="ARBA" id="ARBA00022871"/>
    </source>
</evidence>
<dbReference type="SUPFAM" id="SSF47473">
    <property type="entry name" value="EF-hand"/>
    <property type="match status" value="1"/>
</dbReference>
<evidence type="ECO:0000256" key="7">
    <source>
        <dbReference type="ARBA" id="ARBA00022657"/>
    </source>
</evidence>
<dbReference type="Gene3D" id="1.10.238.10">
    <property type="entry name" value="EF-hand"/>
    <property type="match status" value="2"/>
</dbReference>
<keyword evidence="8" id="KW-0519">Myristate</keyword>
<keyword evidence="13" id="KW-0744">Spermatogenesis</keyword>
<dbReference type="InterPro" id="IPR011992">
    <property type="entry name" value="EF-hand-dom_pair"/>
</dbReference>
<keyword evidence="10" id="KW-0677">Repeat</keyword>
<dbReference type="GO" id="GO:0005929">
    <property type="term" value="C:cilium"/>
    <property type="evidence" value="ECO:0007669"/>
    <property type="project" value="UniProtKB-SubCell"/>
</dbReference>
<keyword evidence="11" id="KW-0106">Calcium</keyword>
<evidence type="ECO:0000256" key="1">
    <source>
        <dbReference type="ARBA" id="ARBA00004138"/>
    </source>
</evidence>
<evidence type="ECO:0000256" key="17">
    <source>
        <dbReference type="ARBA" id="ARBA00041782"/>
    </source>
</evidence>
<dbReference type="AlphaFoldDB" id="A0A667HX82"/>
<evidence type="ECO:0000256" key="10">
    <source>
        <dbReference type="ARBA" id="ARBA00022737"/>
    </source>
</evidence>
<keyword evidence="9" id="KW-0479">Metal-binding</keyword>
<keyword evidence="13" id="KW-0221">Differentiation</keyword>
<dbReference type="GO" id="GO:0032420">
    <property type="term" value="C:stereocilium"/>
    <property type="evidence" value="ECO:0007669"/>
    <property type="project" value="TreeGrafter"/>
</dbReference>
<keyword evidence="12" id="KW-0460">Magnesium</keyword>
<keyword evidence="14" id="KW-0472">Membrane</keyword>
<evidence type="ECO:0000256" key="15">
    <source>
        <dbReference type="ARBA" id="ARBA00023273"/>
    </source>
</evidence>
<dbReference type="PANTHER" id="PTHR45791:SF5">
    <property type="entry name" value="CALCIUM AND INTEGRIN-BINDING FAMILY MEMBER 2"/>
    <property type="match status" value="1"/>
</dbReference>
<evidence type="ECO:0000256" key="9">
    <source>
        <dbReference type="ARBA" id="ARBA00022723"/>
    </source>
</evidence>
<protein>
    <recommendedName>
        <fullName evidence="16">Calcium and integrin-binding protein 1</fullName>
    </recommendedName>
    <alternativeName>
        <fullName evidence="17">Calmyrin</fullName>
    </alternativeName>
</protein>
<organism evidence="18 19">
    <name type="scientific">Lynx canadensis</name>
    <name type="common">Canada lynx</name>
    <name type="synonym">Felis canadensis</name>
    <dbReference type="NCBI Taxonomy" id="61383"/>
    <lineage>
        <taxon>Eukaryota</taxon>
        <taxon>Metazoa</taxon>
        <taxon>Chordata</taxon>
        <taxon>Craniata</taxon>
        <taxon>Vertebrata</taxon>
        <taxon>Euteleostomi</taxon>
        <taxon>Mammalia</taxon>
        <taxon>Eutheria</taxon>
        <taxon>Laurasiatheria</taxon>
        <taxon>Carnivora</taxon>
        <taxon>Feliformia</taxon>
        <taxon>Felidae</taxon>
        <taxon>Felinae</taxon>
        <taxon>Lynx</taxon>
    </lineage>
</organism>
<dbReference type="GO" id="GO:0030426">
    <property type="term" value="C:growth cone"/>
    <property type="evidence" value="ECO:0007669"/>
    <property type="project" value="UniProtKB-SubCell"/>
</dbReference>
<dbReference type="GO" id="GO:0005509">
    <property type="term" value="F:calcium ion binding"/>
    <property type="evidence" value="ECO:0007669"/>
    <property type="project" value="TreeGrafter"/>
</dbReference>
<evidence type="ECO:0000256" key="2">
    <source>
        <dbReference type="ARBA" id="ARBA00004496"/>
    </source>
</evidence>
<evidence type="ECO:0000313" key="18">
    <source>
        <dbReference type="Ensembl" id="ENSLCNP00005031347.1"/>
    </source>
</evidence>
<evidence type="ECO:0000256" key="12">
    <source>
        <dbReference type="ARBA" id="ARBA00022842"/>
    </source>
</evidence>
<dbReference type="GO" id="GO:0005737">
    <property type="term" value="C:cytoplasm"/>
    <property type="evidence" value="ECO:0007669"/>
    <property type="project" value="UniProtKB-SubCell"/>
</dbReference>
<evidence type="ECO:0000256" key="4">
    <source>
        <dbReference type="ARBA" id="ARBA00004632"/>
    </source>
</evidence>
<name>A0A667HX82_LYNCA</name>
<dbReference type="GO" id="GO:0032587">
    <property type="term" value="C:ruffle membrane"/>
    <property type="evidence" value="ECO:0007669"/>
    <property type="project" value="UniProtKB-SubCell"/>
</dbReference>
<keyword evidence="8" id="KW-0449">Lipoprotein</keyword>
<reference evidence="18" key="2">
    <citation type="submission" date="2025-09" db="UniProtKB">
        <authorList>
            <consortium name="Ensembl"/>
        </authorList>
    </citation>
    <scope>IDENTIFICATION</scope>
</reference>
<evidence type="ECO:0000256" key="3">
    <source>
        <dbReference type="ARBA" id="ARBA00004624"/>
    </source>
</evidence>
<evidence type="ECO:0000256" key="16">
    <source>
        <dbReference type="ARBA" id="ARBA00040936"/>
    </source>
</evidence>
<evidence type="ECO:0000256" key="6">
    <source>
        <dbReference type="ARBA" id="ARBA00022490"/>
    </source>
</evidence>
<evidence type="ECO:0000256" key="5">
    <source>
        <dbReference type="ARBA" id="ARBA00022475"/>
    </source>
</evidence>
<evidence type="ECO:0000313" key="19">
    <source>
        <dbReference type="Proteomes" id="UP000472241"/>
    </source>
</evidence>
<dbReference type="GO" id="GO:0007283">
    <property type="term" value="P:spermatogenesis"/>
    <property type="evidence" value="ECO:0007669"/>
    <property type="project" value="UniProtKB-KW"/>
</dbReference>
<keyword evidence="15" id="KW-0966">Cell projection</keyword>
<evidence type="ECO:0000256" key="11">
    <source>
        <dbReference type="ARBA" id="ARBA00022837"/>
    </source>
</evidence>
<reference evidence="18" key="1">
    <citation type="submission" date="2025-08" db="UniProtKB">
        <authorList>
            <consortium name="Ensembl"/>
        </authorList>
    </citation>
    <scope>IDENTIFICATION</scope>
</reference>
<evidence type="ECO:0000256" key="14">
    <source>
        <dbReference type="ARBA" id="ARBA00023136"/>
    </source>
</evidence>
<dbReference type="GO" id="GO:0001525">
    <property type="term" value="P:angiogenesis"/>
    <property type="evidence" value="ECO:0007669"/>
    <property type="project" value="UniProtKB-KW"/>
</dbReference>
<dbReference type="GO" id="GO:0055074">
    <property type="term" value="P:calcium ion homeostasis"/>
    <property type="evidence" value="ECO:0007669"/>
    <property type="project" value="TreeGrafter"/>
</dbReference>
<keyword evidence="5" id="KW-1003">Cell membrane</keyword>
<dbReference type="GO" id="GO:0000287">
    <property type="term" value="F:magnesium ion binding"/>
    <property type="evidence" value="ECO:0007669"/>
    <property type="project" value="TreeGrafter"/>
</dbReference>
<keyword evidence="6" id="KW-0963">Cytoplasm</keyword>
<accession>A0A667HX82</accession>
<keyword evidence="7" id="KW-0037">Angiogenesis</keyword>
<dbReference type="Proteomes" id="UP000472241">
    <property type="component" value="Unplaced"/>
</dbReference>